<dbReference type="Pfam" id="PF01592">
    <property type="entry name" value="NifU_N"/>
    <property type="match status" value="1"/>
</dbReference>
<keyword evidence="3" id="KW-1185">Reference proteome</keyword>
<protein>
    <submittedName>
        <fullName evidence="2">NifU homolog involved in Fe-S cluster formation</fullName>
    </submittedName>
</protein>
<dbReference type="AlphaFoldDB" id="A0A1N7IKH2"/>
<dbReference type="SUPFAM" id="SSF82649">
    <property type="entry name" value="SufE/NifU"/>
    <property type="match status" value="1"/>
</dbReference>
<organism evidence="2 3">
    <name type="scientific">Insolitispirillum peregrinum</name>
    <dbReference type="NCBI Taxonomy" id="80876"/>
    <lineage>
        <taxon>Bacteria</taxon>
        <taxon>Pseudomonadati</taxon>
        <taxon>Pseudomonadota</taxon>
        <taxon>Alphaproteobacteria</taxon>
        <taxon>Rhodospirillales</taxon>
        <taxon>Novispirillaceae</taxon>
        <taxon>Insolitispirillum</taxon>
    </lineage>
</organism>
<dbReference type="EMBL" id="FTOA01000001">
    <property type="protein sequence ID" value="SIS37552.1"/>
    <property type="molecule type" value="Genomic_DNA"/>
</dbReference>
<dbReference type="RefSeq" id="WP_076398226.1">
    <property type="nucleotide sequence ID" value="NZ_FTOA01000001.1"/>
</dbReference>
<dbReference type="Gene3D" id="3.90.1010.10">
    <property type="match status" value="1"/>
</dbReference>
<evidence type="ECO:0000313" key="3">
    <source>
        <dbReference type="Proteomes" id="UP000185678"/>
    </source>
</evidence>
<proteinExistence type="predicted"/>
<dbReference type="OrthoDB" id="9804157at2"/>
<feature type="domain" description="NIF system FeS cluster assembly NifU N-terminal" evidence="1">
    <location>
        <begin position="27"/>
        <end position="100"/>
    </location>
</feature>
<evidence type="ECO:0000259" key="1">
    <source>
        <dbReference type="Pfam" id="PF01592"/>
    </source>
</evidence>
<evidence type="ECO:0000313" key="2">
    <source>
        <dbReference type="EMBL" id="SIS37552.1"/>
    </source>
</evidence>
<dbReference type="GO" id="GO:0051536">
    <property type="term" value="F:iron-sulfur cluster binding"/>
    <property type="evidence" value="ECO:0007669"/>
    <property type="project" value="InterPro"/>
</dbReference>
<dbReference type="GO" id="GO:0005506">
    <property type="term" value="F:iron ion binding"/>
    <property type="evidence" value="ECO:0007669"/>
    <property type="project" value="InterPro"/>
</dbReference>
<dbReference type="InterPro" id="IPR002871">
    <property type="entry name" value="NIF_FeS_clus_asmbl_NifU_N"/>
</dbReference>
<dbReference type="STRING" id="80876.SAMN05421779_101266"/>
<reference evidence="2 3" key="1">
    <citation type="submission" date="2017-01" db="EMBL/GenBank/DDBJ databases">
        <authorList>
            <person name="Mah S.A."/>
            <person name="Swanson W.J."/>
            <person name="Moy G.W."/>
            <person name="Vacquier V.D."/>
        </authorList>
    </citation>
    <scope>NUCLEOTIDE SEQUENCE [LARGE SCALE GENOMIC DNA]</scope>
    <source>
        <strain evidence="2 3">DSM 11589</strain>
    </source>
</reference>
<gene>
    <name evidence="2" type="ORF">SAMN05421779_101266</name>
</gene>
<accession>A0A1N7IKH2</accession>
<sequence>MIDPALLDLYSSRLKELGAQVKEDHPLADADASVKKRSPLCGSQITFDVLLDQDQRLSRIGFTVRACSLAEAAAAIVIGCAPGSTVDELKAVRDSVKAMLREARDELPGGKWDDLEVLKPAQMVPARHGSALLPFDTIVKAMEAALAKQQ</sequence>
<dbReference type="Proteomes" id="UP000185678">
    <property type="component" value="Unassembled WGS sequence"/>
</dbReference>
<name>A0A1N7IKH2_9PROT</name>
<dbReference type="GO" id="GO:0016226">
    <property type="term" value="P:iron-sulfur cluster assembly"/>
    <property type="evidence" value="ECO:0007669"/>
    <property type="project" value="InterPro"/>
</dbReference>